<protein>
    <submittedName>
        <fullName evidence="1">Uncharacterized protein</fullName>
    </submittedName>
</protein>
<name>A0AAV1S1I7_9ROSI</name>
<organism evidence="1 2">
    <name type="scientific">Dovyalis caffra</name>
    <dbReference type="NCBI Taxonomy" id="77055"/>
    <lineage>
        <taxon>Eukaryota</taxon>
        <taxon>Viridiplantae</taxon>
        <taxon>Streptophyta</taxon>
        <taxon>Embryophyta</taxon>
        <taxon>Tracheophyta</taxon>
        <taxon>Spermatophyta</taxon>
        <taxon>Magnoliopsida</taxon>
        <taxon>eudicotyledons</taxon>
        <taxon>Gunneridae</taxon>
        <taxon>Pentapetalae</taxon>
        <taxon>rosids</taxon>
        <taxon>fabids</taxon>
        <taxon>Malpighiales</taxon>
        <taxon>Salicaceae</taxon>
        <taxon>Flacourtieae</taxon>
        <taxon>Dovyalis</taxon>
    </lineage>
</organism>
<reference evidence="1 2" key="1">
    <citation type="submission" date="2024-01" db="EMBL/GenBank/DDBJ databases">
        <authorList>
            <person name="Waweru B."/>
        </authorList>
    </citation>
    <scope>NUCLEOTIDE SEQUENCE [LARGE SCALE GENOMIC DNA]</scope>
</reference>
<keyword evidence="2" id="KW-1185">Reference proteome</keyword>
<evidence type="ECO:0000313" key="2">
    <source>
        <dbReference type="Proteomes" id="UP001314170"/>
    </source>
</evidence>
<accession>A0AAV1S1I7</accession>
<evidence type="ECO:0000313" key="1">
    <source>
        <dbReference type="EMBL" id="CAK7342984.1"/>
    </source>
</evidence>
<dbReference type="Proteomes" id="UP001314170">
    <property type="component" value="Unassembled WGS sequence"/>
</dbReference>
<dbReference type="EMBL" id="CAWUPB010001160">
    <property type="protein sequence ID" value="CAK7342984.1"/>
    <property type="molecule type" value="Genomic_DNA"/>
</dbReference>
<gene>
    <name evidence="1" type="ORF">DCAF_LOCUS17076</name>
</gene>
<sequence>MSSPSSPPSYPPYPPWSVLWSPPILFDSHHNQRFCQLHLCRPSTIASAATAPNGIDPYLLQQTALPFALLTSKNGKFRTQQFNRGGPTESKS</sequence>
<proteinExistence type="predicted"/>
<comment type="caution">
    <text evidence="1">The sequence shown here is derived from an EMBL/GenBank/DDBJ whole genome shotgun (WGS) entry which is preliminary data.</text>
</comment>
<dbReference type="AlphaFoldDB" id="A0AAV1S1I7"/>